<comment type="caution">
    <text evidence="8">The sequence shown here is derived from an EMBL/GenBank/DDBJ whole genome shotgun (WGS) entry which is preliminary data.</text>
</comment>
<dbReference type="PANTHER" id="PTHR43568:SF1">
    <property type="entry name" value="P PROTEIN"/>
    <property type="match status" value="1"/>
</dbReference>
<dbReference type="AlphaFoldDB" id="A0A4Y7R6Y4"/>
<dbReference type="InterPro" id="IPR051475">
    <property type="entry name" value="Diverse_Ion_Transporter"/>
</dbReference>
<dbReference type="GO" id="GO:0055085">
    <property type="term" value="P:transmembrane transport"/>
    <property type="evidence" value="ECO:0007669"/>
    <property type="project" value="InterPro"/>
</dbReference>
<evidence type="ECO:0000313" key="9">
    <source>
        <dbReference type="Proteomes" id="UP000298324"/>
    </source>
</evidence>
<keyword evidence="2" id="KW-0813">Transport</keyword>
<keyword evidence="5 6" id="KW-0472">Membrane</keyword>
<keyword evidence="4 6" id="KW-1133">Transmembrane helix</keyword>
<feature type="transmembrane region" description="Helical" evidence="6">
    <location>
        <begin position="93"/>
        <end position="109"/>
    </location>
</feature>
<keyword evidence="9" id="KW-1185">Reference proteome</keyword>
<sequence length="115" mass="12647">MSSTNQIILACAIFLATYVLLIADKIHRTIVGAVVILLVGIITQNRAVEAIDFNTIGLLIGMMVIVGVTRQTGVFEYLAILAAKWAKGEPVKIMLYLATVIAWYQHFWITPPPCC</sequence>
<dbReference type="Proteomes" id="UP000298324">
    <property type="component" value="Unassembled WGS sequence"/>
</dbReference>
<evidence type="ECO:0000259" key="7">
    <source>
        <dbReference type="Pfam" id="PF03600"/>
    </source>
</evidence>
<name>A0A4Y7R6Y4_9FIRM</name>
<evidence type="ECO:0000256" key="6">
    <source>
        <dbReference type="SAM" id="Phobius"/>
    </source>
</evidence>
<reference evidence="8 9" key="1">
    <citation type="journal article" date="2018" name="Environ. Microbiol.">
        <title>Novel energy conservation strategies and behaviour of Pelotomaculum schinkii driving syntrophic propionate catabolism.</title>
        <authorList>
            <person name="Hidalgo-Ahumada C.A.P."/>
            <person name="Nobu M.K."/>
            <person name="Narihiro T."/>
            <person name="Tamaki H."/>
            <person name="Liu W.T."/>
            <person name="Kamagata Y."/>
            <person name="Stams A.J.M."/>
            <person name="Imachi H."/>
            <person name="Sousa D.Z."/>
        </authorList>
    </citation>
    <scope>NUCLEOTIDE SEQUENCE [LARGE SCALE GENOMIC DNA]</scope>
    <source>
        <strain evidence="8 9">HH</strain>
    </source>
</reference>
<feature type="transmembrane region" description="Helical" evidence="6">
    <location>
        <begin position="30"/>
        <end position="47"/>
    </location>
</feature>
<evidence type="ECO:0000256" key="1">
    <source>
        <dbReference type="ARBA" id="ARBA00004141"/>
    </source>
</evidence>
<protein>
    <submittedName>
        <fullName evidence="8">Citrate transporter</fullName>
    </submittedName>
</protein>
<feature type="transmembrane region" description="Helical" evidence="6">
    <location>
        <begin position="59"/>
        <end position="81"/>
    </location>
</feature>
<evidence type="ECO:0000256" key="4">
    <source>
        <dbReference type="ARBA" id="ARBA00022989"/>
    </source>
</evidence>
<feature type="domain" description="Citrate transporter-like" evidence="7">
    <location>
        <begin position="18"/>
        <end position="101"/>
    </location>
</feature>
<dbReference type="Pfam" id="PF03600">
    <property type="entry name" value="CitMHS"/>
    <property type="match status" value="1"/>
</dbReference>
<feature type="transmembrane region" description="Helical" evidence="6">
    <location>
        <begin position="6"/>
        <end position="23"/>
    </location>
</feature>
<evidence type="ECO:0000256" key="3">
    <source>
        <dbReference type="ARBA" id="ARBA00022692"/>
    </source>
</evidence>
<comment type="subcellular location">
    <subcellularLocation>
        <location evidence="1">Membrane</location>
        <topology evidence="1">Multi-pass membrane protein</topology>
    </subcellularLocation>
</comment>
<evidence type="ECO:0000313" key="8">
    <source>
        <dbReference type="EMBL" id="TEB04516.1"/>
    </source>
</evidence>
<evidence type="ECO:0000256" key="2">
    <source>
        <dbReference type="ARBA" id="ARBA00022448"/>
    </source>
</evidence>
<dbReference type="EMBL" id="QFGA01000003">
    <property type="protein sequence ID" value="TEB04516.1"/>
    <property type="molecule type" value="Genomic_DNA"/>
</dbReference>
<evidence type="ECO:0000256" key="5">
    <source>
        <dbReference type="ARBA" id="ARBA00023136"/>
    </source>
</evidence>
<accession>A0A4Y7R6Y4</accession>
<proteinExistence type="predicted"/>
<dbReference type="InterPro" id="IPR004680">
    <property type="entry name" value="Cit_transptr-like_dom"/>
</dbReference>
<dbReference type="PANTHER" id="PTHR43568">
    <property type="entry name" value="P PROTEIN"/>
    <property type="match status" value="1"/>
</dbReference>
<dbReference type="GO" id="GO:0016020">
    <property type="term" value="C:membrane"/>
    <property type="evidence" value="ECO:0007669"/>
    <property type="project" value="UniProtKB-SubCell"/>
</dbReference>
<organism evidence="8 9">
    <name type="scientific">Pelotomaculum schinkii</name>
    <dbReference type="NCBI Taxonomy" id="78350"/>
    <lineage>
        <taxon>Bacteria</taxon>
        <taxon>Bacillati</taxon>
        <taxon>Bacillota</taxon>
        <taxon>Clostridia</taxon>
        <taxon>Eubacteriales</taxon>
        <taxon>Desulfotomaculaceae</taxon>
        <taxon>Pelotomaculum</taxon>
    </lineage>
</organism>
<gene>
    <name evidence="8" type="ORF">Psch_03276</name>
</gene>
<keyword evidence="3 6" id="KW-0812">Transmembrane</keyword>